<reference evidence="2 4" key="1">
    <citation type="submission" date="2018-08" db="EMBL/GenBank/DDBJ databases">
        <title>Altererythrobacter sp.Ery1 and Ery12, the genome sequencing of novel strains in genus Alterythrobacter.</title>
        <authorList>
            <person name="Cheng H."/>
            <person name="Wu Y.-H."/>
            <person name="Fang C."/>
            <person name="Xu X.-W."/>
        </authorList>
    </citation>
    <scope>NUCLEOTIDE SEQUENCE [LARGE SCALE GENOMIC DNA]</scope>
    <source>
        <strain evidence="2 4">Ery1</strain>
    </source>
</reference>
<evidence type="ECO:0000313" key="3">
    <source>
        <dbReference type="EMBL" id="RIV80703.1"/>
    </source>
</evidence>
<sequence>MKMVLPLNNRSKPFAAFAPLKFVIAYLAFTLSIAVWGPIEYYMFPLGKTVTYMCAIIVAITIGYTWGIEVGVRPCRGASEDSSFTRRLLDFSLIIAWLALIVAVISASTSGQLNTDISNIGDVYLSGYEDYQRNTGQYSLIFILYSISLPFNFIAIVLGFYYFKSMPPLRRKLVAALAVGTLLFYVLGSGKQKQLGDILIYLFAVIALKYGASRKAIKVKWVAIIGVISITSLFIFAAILGQRYSSIGVDADNINRVVNSRIFFKFDHPVFSIFGLDYGLSIAMFLSYLSQGYYGLGLALEADWQWTYFLGSSYSISVLANRILGIEWVWPNNLVSQVSITTGWDESKWHTVFAHFASDFTFPGTVVLFGWFAYIYARTWISAISYENPFSVLMFSLMTVGMFFMPANNQLFHSPGGLFTVVVVSILYLWKGKRYDRPAALWRRSHRRGKLVPQVL</sequence>
<accession>A0A418NDZ4</accession>
<feature type="transmembrane region" description="Helical" evidence="1">
    <location>
        <begin position="306"/>
        <end position="324"/>
    </location>
</feature>
<evidence type="ECO:0000256" key="1">
    <source>
        <dbReference type="SAM" id="Phobius"/>
    </source>
</evidence>
<gene>
    <name evidence="3" type="ORF">D2V04_01580</name>
    <name evidence="2" type="ORF">D2V04_17545</name>
</gene>
<protein>
    <recommendedName>
        <fullName evidence="5">Oligosaccharide repeat unit polymerase</fullName>
    </recommendedName>
</protein>
<name>A0A418NDZ4_9SPHN</name>
<dbReference type="Proteomes" id="UP000285092">
    <property type="component" value="Unassembled WGS sequence"/>
</dbReference>
<feature type="transmembrane region" description="Helical" evidence="1">
    <location>
        <begin position="50"/>
        <end position="67"/>
    </location>
</feature>
<keyword evidence="1" id="KW-1133">Transmembrane helix</keyword>
<feature type="transmembrane region" description="Helical" evidence="1">
    <location>
        <begin position="389"/>
        <end position="405"/>
    </location>
</feature>
<comment type="caution">
    <text evidence="2">The sequence shown here is derived from an EMBL/GenBank/DDBJ whole genome shotgun (WGS) entry which is preliminary data.</text>
</comment>
<dbReference type="AlphaFoldDB" id="A0A418NDZ4"/>
<feature type="transmembrane region" description="Helical" evidence="1">
    <location>
        <begin position="411"/>
        <end position="430"/>
    </location>
</feature>
<dbReference type="OrthoDB" id="7068577at2"/>
<evidence type="ECO:0000313" key="2">
    <source>
        <dbReference type="EMBL" id="RIV76042.1"/>
    </source>
</evidence>
<feature type="transmembrane region" description="Helical" evidence="1">
    <location>
        <begin position="270"/>
        <end position="294"/>
    </location>
</feature>
<feature type="transmembrane region" description="Helical" evidence="1">
    <location>
        <begin position="20"/>
        <end position="44"/>
    </location>
</feature>
<feature type="transmembrane region" description="Helical" evidence="1">
    <location>
        <begin position="195"/>
        <end position="212"/>
    </location>
</feature>
<dbReference type="EMBL" id="QXFK01000008">
    <property type="protein sequence ID" value="RIV80703.1"/>
    <property type="molecule type" value="Genomic_DNA"/>
</dbReference>
<dbReference type="RefSeq" id="WP_119511612.1">
    <property type="nucleotide sequence ID" value="NZ_QXFK01000008.1"/>
</dbReference>
<feature type="transmembrane region" description="Helical" evidence="1">
    <location>
        <begin position="88"/>
        <end position="108"/>
    </location>
</feature>
<dbReference type="EMBL" id="QXFK01000019">
    <property type="protein sequence ID" value="RIV76042.1"/>
    <property type="molecule type" value="Genomic_DNA"/>
</dbReference>
<evidence type="ECO:0008006" key="5">
    <source>
        <dbReference type="Google" id="ProtNLM"/>
    </source>
</evidence>
<keyword evidence="4" id="KW-1185">Reference proteome</keyword>
<proteinExistence type="predicted"/>
<feature type="transmembrane region" description="Helical" evidence="1">
    <location>
        <begin position="138"/>
        <end position="161"/>
    </location>
</feature>
<organism evidence="2 4">
    <name type="scientific">Pelagerythrobacter aerophilus</name>
    <dbReference type="NCBI Taxonomy" id="2306995"/>
    <lineage>
        <taxon>Bacteria</taxon>
        <taxon>Pseudomonadati</taxon>
        <taxon>Pseudomonadota</taxon>
        <taxon>Alphaproteobacteria</taxon>
        <taxon>Sphingomonadales</taxon>
        <taxon>Erythrobacteraceae</taxon>
        <taxon>Pelagerythrobacter</taxon>
    </lineage>
</organism>
<feature type="transmembrane region" description="Helical" evidence="1">
    <location>
        <begin position="219"/>
        <end position="240"/>
    </location>
</feature>
<feature type="transmembrane region" description="Helical" evidence="1">
    <location>
        <begin position="360"/>
        <end position="377"/>
    </location>
</feature>
<keyword evidence="1" id="KW-0472">Membrane</keyword>
<feature type="transmembrane region" description="Helical" evidence="1">
    <location>
        <begin position="173"/>
        <end position="189"/>
    </location>
</feature>
<evidence type="ECO:0000313" key="4">
    <source>
        <dbReference type="Proteomes" id="UP000285092"/>
    </source>
</evidence>
<keyword evidence="1" id="KW-0812">Transmembrane</keyword>